<protein>
    <submittedName>
        <fullName evidence="3">Septum formation protein Maf</fullName>
    </submittedName>
</protein>
<sequence length="153" mass="17197">AQAKAQEVVKNPRLYNLPAEGRVLIIAADSMAVLGITAFGRTHDKEETKIQLKSLMGKTHVFATAVTIVFFNNGTVKKTWESLTKTKVTMKKMMPAELEAYVNRYDFSRFAAGYSINEAPWDFIKKIDGSYTNVIGLPFEVLLPILRKLEIVK</sequence>
<dbReference type="GO" id="GO:0047429">
    <property type="term" value="F:nucleoside triphosphate diphosphatase activity"/>
    <property type="evidence" value="ECO:0007669"/>
    <property type="project" value="InterPro"/>
</dbReference>
<evidence type="ECO:0000256" key="1">
    <source>
        <dbReference type="ARBA" id="ARBA00001968"/>
    </source>
</evidence>
<keyword evidence="2" id="KW-0378">Hydrolase</keyword>
<dbReference type="Gene3D" id="3.90.950.10">
    <property type="match status" value="1"/>
</dbReference>
<evidence type="ECO:0000256" key="2">
    <source>
        <dbReference type="ARBA" id="ARBA00022801"/>
    </source>
</evidence>
<organism evidence="3 4">
    <name type="scientific">Candidatus Gottesmanbacteria bacterium GW2011_GWB1_44_11c</name>
    <dbReference type="NCBI Taxonomy" id="1618447"/>
    <lineage>
        <taxon>Bacteria</taxon>
        <taxon>Candidatus Gottesmaniibacteriota</taxon>
    </lineage>
</organism>
<dbReference type="InterPro" id="IPR003697">
    <property type="entry name" value="Maf-like"/>
</dbReference>
<evidence type="ECO:0000313" key="3">
    <source>
        <dbReference type="EMBL" id="KKT36194.1"/>
    </source>
</evidence>
<evidence type="ECO:0000313" key="4">
    <source>
        <dbReference type="Proteomes" id="UP000034617"/>
    </source>
</evidence>
<dbReference type="Pfam" id="PF02545">
    <property type="entry name" value="Maf"/>
    <property type="match status" value="1"/>
</dbReference>
<dbReference type="PIRSF" id="PIRSF006305">
    <property type="entry name" value="Maf"/>
    <property type="match status" value="1"/>
</dbReference>
<comment type="caution">
    <text evidence="3">The sequence shown here is derived from an EMBL/GenBank/DDBJ whole genome shotgun (WGS) entry which is preliminary data.</text>
</comment>
<dbReference type="SUPFAM" id="SSF52972">
    <property type="entry name" value="ITPase-like"/>
    <property type="match status" value="1"/>
</dbReference>
<dbReference type="EMBL" id="LCHM01000042">
    <property type="protein sequence ID" value="KKT36194.1"/>
    <property type="molecule type" value="Genomic_DNA"/>
</dbReference>
<dbReference type="InterPro" id="IPR029001">
    <property type="entry name" value="ITPase-like_fam"/>
</dbReference>
<feature type="non-terminal residue" evidence="3">
    <location>
        <position position="1"/>
    </location>
</feature>
<name>A0A0G1JL73_9BACT</name>
<accession>A0A0G1JL73</accession>
<dbReference type="PANTHER" id="PTHR43213:SF5">
    <property type="entry name" value="BIFUNCTIONAL DTTP_UTP PYROPHOSPHATASE_METHYLTRANSFERASE PROTEIN-RELATED"/>
    <property type="match status" value="1"/>
</dbReference>
<dbReference type="PANTHER" id="PTHR43213">
    <property type="entry name" value="BIFUNCTIONAL DTTP/UTP PYROPHOSPHATASE/METHYLTRANSFERASE PROTEIN-RELATED"/>
    <property type="match status" value="1"/>
</dbReference>
<dbReference type="AlphaFoldDB" id="A0A0G1JL73"/>
<gene>
    <name evidence="3" type="ORF">UW22_C0042G0001</name>
</gene>
<proteinExistence type="predicted"/>
<comment type="cofactor">
    <cofactor evidence="1">
        <name>a divalent metal cation</name>
        <dbReference type="ChEBI" id="CHEBI:60240"/>
    </cofactor>
</comment>
<dbReference type="Proteomes" id="UP000034617">
    <property type="component" value="Unassembled WGS sequence"/>
</dbReference>
<reference evidence="3 4" key="1">
    <citation type="journal article" date="2015" name="Nature">
        <title>rRNA introns, odd ribosomes, and small enigmatic genomes across a large radiation of phyla.</title>
        <authorList>
            <person name="Brown C.T."/>
            <person name="Hug L.A."/>
            <person name="Thomas B.C."/>
            <person name="Sharon I."/>
            <person name="Castelle C.J."/>
            <person name="Singh A."/>
            <person name="Wilkins M.J."/>
            <person name="Williams K.H."/>
            <person name="Banfield J.F."/>
        </authorList>
    </citation>
    <scope>NUCLEOTIDE SEQUENCE [LARGE SCALE GENOMIC DNA]</scope>
</reference>